<gene>
    <name evidence="14" type="ORF">QWY13_11080</name>
</gene>
<dbReference type="PANTHER" id="PTHR12358">
    <property type="entry name" value="SPHINGOSINE KINASE"/>
    <property type="match status" value="1"/>
</dbReference>
<keyword evidence="11" id="KW-0594">Phospholipid biosynthesis</keyword>
<keyword evidence="6" id="KW-0547">Nucleotide-binding</keyword>
<evidence type="ECO:0000256" key="12">
    <source>
        <dbReference type="ARBA" id="ARBA00023264"/>
    </source>
</evidence>
<evidence type="ECO:0000259" key="13">
    <source>
        <dbReference type="PROSITE" id="PS50146"/>
    </source>
</evidence>
<dbReference type="InterPro" id="IPR017438">
    <property type="entry name" value="ATP-NAD_kinase_N"/>
</dbReference>
<dbReference type="InterPro" id="IPR005218">
    <property type="entry name" value="Diacylglycerol/lipid_kinase"/>
</dbReference>
<evidence type="ECO:0000256" key="7">
    <source>
        <dbReference type="ARBA" id="ARBA00022777"/>
    </source>
</evidence>
<keyword evidence="3" id="KW-0444">Lipid biosynthesis</keyword>
<keyword evidence="10" id="KW-0443">Lipid metabolism</keyword>
<proteinExistence type="inferred from homology"/>
<keyword evidence="15" id="KW-1185">Reference proteome</keyword>
<dbReference type="InterPro" id="IPR050187">
    <property type="entry name" value="Lipid_Phosphate_FormReg"/>
</dbReference>
<comment type="similarity">
    <text evidence="2">Belongs to the diacylglycerol/lipid kinase family.</text>
</comment>
<dbReference type="InterPro" id="IPR045540">
    <property type="entry name" value="YegS/DAGK_C"/>
</dbReference>
<accession>A0ABT8NEX8</accession>
<dbReference type="Pfam" id="PF00781">
    <property type="entry name" value="DAGK_cat"/>
    <property type="match status" value="1"/>
</dbReference>
<dbReference type="InterPro" id="IPR001206">
    <property type="entry name" value="Diacylglycerol_kinase_cat_dom"/>
</dbReference>
<dbReference type="Pfam" id="PF19279">
    <property type="entry name" value="YegS_C"/>
    <property type="match status" value="1"/>
</dbReference>
<comment type="cofactor">
    <cofactor evidence="1">
        <name>Mg(2+)</name>
        <dbReference type="ChEBI" id="CHEBI:18420"/>
    </cofactor>
</comment>
<evidence type="ECO:0000256" key="11">
    <source>
        <dbReference type="ARBA" id="ARBA00023209"/>
    </source>
</evidence>
<evidence type="ECO:0000256" key="3">
    <source>
        <dbReference type="ARBA" id="ARBA00022516"/>
    </source>
</evidence>
<dbReference type="InterPro" id="IPR016064">
    <property type="entry name" value="NAD/diacylglycerol_kinase_sf"/>
</dbReference>
<evidence type="ECO:0000256" key="9">
    <source>
        <dbReference type="ARBA" id="ARBA00022842"/>
    </source>
</evidence>
<feature type="domain" description="DAGKc" evidence="13">
    <location>
        <begin position="1"/>
        <end position="127"/>
    </location>
</feature>
<keyword evidence="7 14" id="KW-0418">Kinase</keyword>
<keyword evidence="4" id="KW-0808">Transferase</keyword>
<sequence>MKIVFIINPVAGNGNALKKWSHFKNTISFPYEMVLTHFPGDATNLVKSIKESGEKALIIGFGGDGTLREIIAGAAGAEQLMIGSIAAGSGNDFGRGFCSFEDAVEIEKFLKQPITTKEDVGEFHNGETYQFVSSSGIGFDAEISFLVNRSNLKKWLNKINAGKLVYLLYVIKMLVRPKKFSLIVEHNGQKQIYEDVWLATVSNQPYFGGGMKISPNSKTDDGLLELTVVHRISRLKLLLVFGTVFTGSHTRFKEVIQKSGAEFRLTVDDSIFRHVDGDYAGETPKDETVSYAVSKKYWYAVNIRKKEEIK</sequence>
<evidence type="ECO:0000256" key="2">
    <source>
        <dbReference type="ARBA" id="ARBA00005983"/>
    </source>
</evidence>
<evidence type="ECO:0000313" key="14">
    <source>
        <dbReference type="EMBL" id="MDN7246050.1"/>
    </source>
</evidence>
<dbReference type="Proteomes" id="UP001172142">
    <property type="component" value="Unassembled WGS sequence"/>
</dbReference>
<dbReference type="GO" id="GO:0016301">
    <property type="term" value="F:kinase activity"/>
    <property type="evidence" value="ECO:0007669"/>
    <property type="project" value="UniProtKB-KW"/>
</dbReference>
<dbReference type="EMBL" id="JAUJWU010000002">
    <property type="protein sequence ID" value="MDN7246050.1"/>
    <property type="molecule type" value="Genomic_DNA"/>
</dbReference>
<evidence type="ECO:0000256" key="8">
    <source>
        <dbReference type="ARBA" id="ARBA00022840"/>
    </source>
</evidence>
<reference evidence="14 15" key="1">
    <citation type="submission" date="2023-07" db="EMBL/GenBank/DDBJ databases">
        <title>Novel species in genus Planococcus.</title>
        <authorList>
            <person name="Ning S."/>
        </authorList>
    </citation>
    <scope>NUCLEOTIDE SEQUENCE [LARGE SCALE GENOMIC DNA]</scope>
    <source>
        <strain evidence="14 15">N017</strain>
    </source>
</reference>
<evidence type="ECO:0000256" key="10">
    <source>
        <dbReference type="ARBA" id="ARBA00023098"/>
    </source>
</evidence>
<dbReference type="NCBIfam" id="TIGR00147">
    <property type="entry name" value="YegS/Rv2252/BmrU family lipid kinase"/>
    <property type="match status" value="1"/>
</dbReference>
<dbReference type="Gene3D" id="2.60.200.40">
    <property type="match status" value="1"/>
</dbReference>
<evidence type="ECO:0000256" key="5">
    <source>
        <dbReference type="ARBA" id="ARBA00022723"/>
    </source>
</evidence>
<keyword evidence="9" id="KW-0460">Magnesium</keyword>
<dbReference type="RefSeq" id="WP_300992214.1">
    <property type="nucleotide sequence ID" value="NZ_CP129235.1"/>
</dbReference>
<keyword evidence="5" id="KW-0479">Metal-binding</keyword>
<organism evidence="14 15">
    <name type="scientific">Planococcus shenhongbingii</name>
    <dbReference type="NCBI Taxonomy" id="3058398"/>
    <lineage>
        <taxon>Bacteria</taxon>
        <taxon>Bacillati</taxon>
        <taxon>Bacillota</taxon>
        <taxon>Bacilli</taxon>
        <taxon>Bacillales</taxon>
        <taxon>Caryophanaceae</taxon>
        <taxon>Planococcus</taxon>
    </lineage>
</organism>
<dbReference type="SUPFAM" id="SSF111331">
    <property type="entry name" value="NAD kinase/diacylglycerol kinase-like"/>
    <property type="match status" value="1"/>
</dbReference>
<protein>
    <submittedName>
        <fullName evidence="14">Diacylglycerol kinase family lipid kinase</fullName>
    </submittedName>
</protein>
<evidence type="ECO:0000313" key="15">
    <source>
        <dbReference type="Proteomes" id="UP001172142"/>
    </source>
</evidence>
<keyword evidence="8" id="KW-0067">ATP-binding</keyword>
<evidence type="ECO:0000256" key="4">
    <source>
        <dbReference type="ARBA" id="ARBA00022679"/>
    </source>
</evidence>
<keyword evidence="12" id="KW-1208">Phospholipid metabolism</keyword>
<evidence type="ECO:0000256" key="6">
    <source>
        <dbReference type="ARBA" id="ARBA00022741"/>
    </source>
</evidence>
<evidence type="ECO:0000256" key="1">
    <source>
        <dbReference type="ARBA" id="ARBA00001946"/>
    </source>
</evidence>
<dbReference type="Gene3D" id="3.40.50.10330">
    <property type="entry name" value="Probable inorganic polyphosphate/atp-NAD kinase, domain 1"/>
    <property type="match status" value="1"/>
</dbReference>
<dbReference type="PANTHER" id="PTHR12358:SF106">
    <property type="entry name" value="LIPID KINASE YEGS"/>
    <property type="match status" value="1"/>
</dbReference>
<comment type="caution">
    <text evidence="14">The sequence shown here is derived from an EMBL/GenBank/DDBJ whole genome shotgun (WGS) entry which is preliminary data.</text>
</comment>
<name>A0ABT8NEX8_9BACL</name>
<dbReference type="PROSITE" id="PS50146">
    <property type="entry name" value="DAGK"/>
    <property type="match status" value="1"/>
</dbReference>